<gene>
    <name evidence="1" type="ORF">Adu01nite_90240</name>
</gene>
<dbReference type="Proteomes" id="UP000637628">
    <property type="component" value="Unassembled WGS sequence"/>
</dbReference>
<reference evidence="1 2" key="1">
    <citation type="submission" date="2021-01" db="EMBL/GenBank/DDBJ databases">
        <title>Whole genome shotgun sequence of Actinoplanes durhamensis NBRC 14914.</title>
        <authorList>
            <person name="Komaki H."/>
            <person name="Tamura T."/>
        </authorList>
    </citation>
    <scope>NUCLEOTIDE SEQUENCE [LARGE SCALE GENOMIC DNA]</scope>
    <source>
        <strain evidence="1 2">NBRC 14914</strain>
    </source>
</reference>
<proteinExistence type="predicted"/>
<dbReference type="EMBL" id="BOML01000087">
    <property type="protein sequence ID" value="GIE07674.1"/>
    <property type="molecule type" value="Genomic_DNA"/>
</dbReference>
<protein>
    <submittedName>
        <fullName evidence="1">Uncharacterized protein</fullName>
    </submittedName>
</protein>
<comment type="caution">
    <text evidence="1">The sequence shown here is derived from an EMBL/GenBank/DDBJ whole genome shotgun (WGS) entry which is preliminary data.</text>
</comment>
<evidence type="ECO:0000313" key="2">
    <source>
        <dbReference type="Proteomes" id="UP000637628"/>
    </source>
</evidence>
<accession>A0ABQ3ZCX8</accession>
<name>A0ABQ3ZCX8_9ACTN</name>
<keyword evidence="2" id="KW-1185">Reference proteome</keyword>
<evidence type="ECO:0000313" key="1">
    <source>
        <dbReference type="EMBL" id="GIE07674.1"/>
    </source>
</evidence>
<organism evidence="1 2">
    <name type="scientific">Paractinoplanes durhamensis</name>
    <dbReference type="NCBI Taxonomy" id="113563"/>
    <lineage>
        <taxon>Bacteria</taxon>
        <taxon>Bacillati</taxon>
        <taxon>Actinomycetota</taxon>
        <taxon>Actinomycetes</taxon>
        <taxon>Micromonosporales</taxon>
        <taxon>Micromonosporaceae</taxon>
        <taxon>Paractinoplanes</taxon>
    </lineage>
</organism>
<sequence length="138" mass="15141">MSGPAKAMPGQAAPRPRLDLTCSLITDTDGIGMNELYLVDPNGYRRHLANEASFHVLFRSFDDIKQRADIRDIAEGPEFSADIHIASPRGSNDWFLMTDGKKNPITPAGAAKCDFDYNNVVAVNPILVRDVPVGVTWI</sequence>